<reference evidence="1 2" key="1">
    <citation type="submission" date="2016-10" db="EMBL/GenBank/DDBJ databases">
        <authorList>
            <person name="Varghese N."/>
            <person name="Submissions S."/>
        </authorList>
    </citation>
    <scope>NUCLEOTIDE SEQUENCE [LARGE SCALE GENOMIC DNA]</scope>
    <source>
        <strain evidence="1 2">DSM 21822</strain>
    </source>
</reference>
<dbReference type="Proteomes" id="UP000323300">
    <property type="component" value="Unassembled WGS sequence"/>
</dbReference>
<dbReference type="AlphaFoldDB" id="A0A1I4FDQ2"/>
<keyword evidence="2" id="KW-1185">Reference proteome</keyword>
<sequence>MRSDNIIPLHKGIRAEIELEMARAVARFGEYHIEIMGIAGSWGDTMDDNEVLAALRRLNKAGSIFEYITDPTDRE</sequence>
<organism evidence="1 2">
    <name type="scientific">Neomesorhizobium albiziae</name>
    <dbReference type="NCBI Taxonomy" id="335020"/>
    <lineage>
        <taxon>Bacteria</taxon>
        <taxon>Pseudomonadati</taxon>
        <taxon>Pseudomonadota</taxon>
        <taxon>Alphaproteobacteria</taxon>
        <taxon>Hyphomicrobiales</taxon>
        <taxon>Phyllobacteriaceae</taxon>
        <taxon>Neomesorhizobium</taxon>
    </lineage>
</organism>
<dbReference type="OrthoDB" id="8105517at2"/>
<name>A0A1I4FDQ2_9HYPH</name>
<proteinExistence type="predicted"/>
<gene>
    <name evidence="1" type="ORF">SAMN04488498_1412</name>
</gene>
<protein>
    <submittedName>
        <fullName evidence="1">Uncharacterized protein</fullName>
    </submittedName>
</protein>
<evidence type="ECO:0000313" key="1">
    <source>
        <dbReference type="EMBL" id="SFL15017.1"/>
    </source>
</evidence>
<dbReference type="EMBL" id="FOSL01000041">
    <property type="protein sequence ID" value="SFL15017.1"/>
    <property type="molecule type" value="Genomic_DNA"/>
</dbReference>
<evidence type="ECO:0000313" key="2">
    <source>
        <dbReference type="Proteomes" id="UP000323300"/>
    </source>
</evidence>
<dbReference type="RefSeq" id="WP_149764147.1">
    <property type="nucleotide sequence ID" value="NZ_BSPE01000012.1"/>
</dbReference>
<accession>A0A1I4FDQ2</accession>